<keyword evidence="3" id="KW-1185">Reference proteome</keyword>
<evidence type="ECO:0000256" key="1">
    <source>
        <dbReference type="SAM" id="SignalP"/>
    </source>
</evidence>
<feature type="signal peptide" evidence="1">
    <location>
        <begin position="1"/>
        <end position="24"/>
    </location>
</feature>
<keyword evidence="1" id="KW-0732">Signal</keyword>
<reference evidence="2 3" key="1">
    <citation type="submission" date="2020-12" db="EMBL/GenBank/DDBJ databases">
        <title>Comparative genome analysis of fungal antagonists Marinomonas ostreistagni 398 and M. spartinae 468.</title>
        <authorList>
            <person name="Fields J.L."/>
            <person name="Mavrodi O.V."/>
            <person name="Biber P.D."/>
            <person name="Indest K.J."/>
            <person name="Mavrodi D.V."/>
        </authorList>
    </citation>
    <scope>NUCLEOTIDE SEQUENCE [LARGE SCALE GENOMIC DNA]</scope>
    <source>
        <strain evidence="2 3">USM7</strain>
    </source>
</reference>
<dbReference type="EMBL" id="JAEMUH010000003">
    <property type="protein sequence ID" value="MBJ7549759.1"/>
    <property type="molecule type" value="Genomic_DNA"/>
</dbReference>
<protein>
    <submittedName>
        <fullName evidence="2">Uncharacterized protein</fullName>
    </submittedName>
</protein>
<evidence type="ECO:0000313" key="2">
    <source>
        <dbReference type="EMBL" id="MBJ7549759.1"/>
    </source>
</evidence>
<name>A0ABS0Z813_9GAMM</name>
<evidence type="ECO:0000313" key="3">
    <source>
        <dbReference type="Proteomes" id="UP000598488"/>
    </source>
</evidence>
<dbReference type="RefSeq" id="WP_199461196.1">
    <property type="nucleotide sequence ID" value="NZ_JAEMUH010000003.1"/>
</dbReference>
<dbReference type="Proteomes" id="UP000598488">
    <property type="component" value="Unassembled WGS sequence"/>
</dbReference>
<proteinExistence type="predicted"/>
<comment type="caution">
    <text evidence="2">The sequence shown here is derived from an EMBL/GenBank/DDBJ whole genome shotgun (WGS) entry which is preliminary data.</text>
</comment>
<accession>A0ABS0Z813</accession>
<gene>
    <name evidence="2" type="ORF">JHD44_03630</name>
</gene>
<feature type="chain" id="PRO_5046033294" evidence="1">
    <location>
        <begin position="25"/>
        <end position="241"/>
    </location>
</feature>
<sequence length="241" mass="27343">MLKKSKCWPLACLLPFTASPSLLAENLNASSNNDRVFASKTYFLMAVDHEIGLKIKQADIPTLLGVKDIETQDAEVIYFGMRKAMLKYAASAWDSGIASSYGKEVGRIIGWQGDTTYTDTSAERIRNKLLLFRFAQQYRSSNNLIKKYHHHVEREVSKIKANSVDTISLCDPLLPYSDFSFYQSISSASVTTYQILPVVERYESFDSCHKQDIYQQLSNAHSIYTFRDILEIVNLNAKTLP</sequence>
<organism evidence="2 3">
    <name type="scientific">Marinomonas ostreistagni</name>
    <dbReference type="NCBI Taxonomy" id="359209"/>
    <lineage>
        <taxon>Bacteria</taxon>
        <taxon>Pseudomonadati</taxon>
        <taxon>Pseudomonadota</taxon>
        <taxon>Gammaproteobacteria</taxon>
        <taxon>Oceanospirillales</taxon>
        <taxon>Oceanospirillaceae</taxon>
        <taxon>Marinomonas</taxon>
    </lineage>
</organism>